<dbReference type="InterPro" id="IPR003846">
    <property type="entry name" value="SelO"/>
</dbReference>
<evidence type="ECO:0000313" key="10">
    <source>
        <dbReference type="Proteomes" id="UP000037507"/>
    </source>
</evidence>
<dbReference type="GO" id="GO:0000287">
    <property type="term" value="F:magnesium ion binding"/>
    <property type="evidence" value="ECO:0007669"/>
    <property type="project" value="UniProtKB-UniRule"/>
</dbReference>
<dbReference type="NCBIfam" id="NF000658">
    <property type="entry name" value="PRK00029.1"/>
    <property type="match status" value="1"/>
</dbReference>
<dbReference type="Pfam" id="PF02696">
    <property type="entry name" value="SelO"/>
    <property type="match status" value="1"/>
</dbReference>
<feature type="binding site" evidence="8">
    <location>
        <position position="186"/>
    </location>
    <ligand>
        <name>ATP</name>
        <dbReference type="ChEBI" id="CHEBI:30616"/>
    </ligand>
</feature>
<evidence type="ECO:0000256" key="5">
    <source>
        <dbReference type="ARBA" id="ARBA00022741"/>
    </source>
</evidence>
<comment type="similarity">
    <text evidence="1 8">Belongs to the SELO family.</text>
</comment>
<keyword evidence="2 8" id="KW-0808">Transferase</keyword>
<comment type="catalytic activity">
    <reaction evidence="8">
        <text>L-seryl-[protein] + ATP = 3-O-(5'-adenylyl)-L-seryl-[protein] + diphosphate</text>
        <dbReference type="Rhea" id="RHEA:58120"/>
        <dbReference type="Rhea" id="RHEA-COMP:9863"/>
        <dbReference type="Rhea" id="RHEA-COMP:15073"/>
        <dbReference type="ChEBI" id="CHEBI:29999"/>
        <dbReference type="ChEBI" id="CHEBI:30616"/>
        <dbReference type="ChEBI" id="CHEBI:33019"/>
        <dbReference type="ChEBI" id="CHEBI:142516"/>
        <dbReference type="EC" id="2.7.7.108"/>
    </reaction>
</comment>
<comment type="function">
    <text evidence="8">Nucleotidyltransferase involved in the post-translational modification of proteins. It can catalyze the addition of adenosine monophosphate (AMP) or uridine monophosphate (UMP) to a protein, resulting in modifications known as AMPylation and UMPylation.</text>
</comment>
<evidence type="ECO:0000256" key="2">
    <source>
        <dbReference type="ARBA" id="ARBA00022679"/>
    </source>
</evidence>
<keyword evidence="7 8" id="KW-0460">Magnesium</keyword>
<keyword evidence="8" id="KW-0464">Manganese</keyword>
<evidence type="ECO:0000256" key="6">
    <source>
        <dbReference type="ARBA" id="ARBA00022840"/>
    </source>
</evidence>
<keyword evidence="3 8" id="KW-0548">Nucleotidyltransferase</keyword>
<feature type="binding site" evidence="8">
    <location>
        <position position="103"/>
    </location>
    <ligand>
        <name>ATP</name>
        <dbReference type="ChEBI" id="CHEBI:30616"/>
    </ligand>
</feature>
<name>A0A2T7UHT7_9BURK</name>
<feature type="binding site" evidence="8">
    <location>
        <position position="136"/>
    </location>
    <ligand>
        <name>ATP</name>
        <dbReference type="ChEBI" id="CHEBI:30616"/>
    </ligand>
</feature>
<sequence>MSPSSLAPLITDQHDLPVLDWTHRLTQLGTRFFTLLQPTPLAAPRWAARNEALRVELGWPEQLFDDEHLQALAGNALMVGSQPLATVYSGHQFGQWAGQLGDGRAIWLGEAASAQGPQEIQLKGAGRTPYSRGGDGRAVLRSSIREYLCSEAMHGLGIPTTRALSLVASPEPVRRETVESAAVVSRVAPSFLRFGHFEHFSAQGDTDSLRKLADHAMAHHMPECQERAALWQGNVYAALLDEVQERTAKLLAQWQAVGFCHGVMNTDNMSLLGLTIDYGPFQFMDGFDAGHICNHSDHQGRYAYGRQPNVAYWNLYCLAQALAPLIDDHDMTLQVLEGYKGLFPRFLGDAMRAKLGLTGALAPESEREADWTLVEDVMQLMAAEKVDFTLFWRQLSQAVVQQSQASTLTDAGWSAVTDLVLDRPRLLAWLARYTARSGQGHFSVMGDQMLRTNPKFVLRNHLAEVAIRQAQAGDFSEIETLYNLLKSPFDEHPGMQAYAELPPDWASQLEISCSS</sequence>
<dbReference type="GO" id="GO:0005524">
    <property type="term" value="F:ATP binding"/>
    <property type="evidence" value="ECO:0007669"/>
    <property type="project" value="UniProtKB-UniRule"/>
</dbReference>
<protein>
    <recommendedName>
        <fullName evidence="8">Protein nucleotidyltransferase YdiU</fullName>
        <ecNumber evidence="8">2.7.7.-</ecNumber>
    </recommendedName>
    <alternativeName>
        <fullName evidence="8">Protein adenylyltransferase YdiU</fullName>
        <ecNumber evidence="8">2.7.7.108</ecNumber>
    </alternativeName>
    <alternativeName>
        <fullName evidence="8">Protein uridylyltransferase YdiU</fullName>
        <ecNumber evidence="8">2.7.7.-</ecNumber>
    </alternativeName>
</protein>
<keyword evidence="4 8" id="KW-0479">Metal-binding</keyword>
<evidence type="ECO:0000313" key="9">
    <source>
        <dbReference type="EMBL" id="PVE44250.1"/>
    </source>
</evidence>
<dbReference type="GO" id="GO:0070733">
    <property type="term" value="F:AMPylase activity"/>
    <property type="evidence" value="ECO:0007669"/>
    <property type="project" value="UniProtKB-EC"/>
</dbReference>
<dbReference type="EMBL" id="LFYT02000002">
    <property type="protein sequence ID" value="PVE44250.1"/>
    <property type="molecule type" value="Genomic_DNA"/>
</dbReference>
<comment type="cofactor">
    <cofactor evidence="8">
        <name>Mg(2+)</name>
        <dbReference type="ChEBI" id="CHEBI:18420"/>
    </cofactor>
    <cofactor evidence="8">
        <name>Mn(2+)</name>
        <dbReference type="ChEBI" id="CHEBI:29035"/>
    </cofactor>
</comment>
<comment type="caution">
    <text evidence="9">The sequence shown here is derived from an EMBL/GenBank/DDBJ whole genome shotgun (WGS) entry which is preliminary data.</text>
</comment>
<dbReference type="EC" id="2.7.7.108" evidence="8"/>
<feature type="binding site" evidence="8">
    <location>
        <position position="193"/>
    </location>
    <ligand>
        <name>ATP</name>
        <dbReference type="ChEBI" id="CHEBI:30616"/>
    </ligand>
</feature>
<reference evidence="9" key="1">
    <citation type="submission" date="2017-04" db="EMBL/GenBank/DDBJ databases">
        <title>Unexpected and diverse lifestyles within the genus Limnohabitans.</title>
        <authorList>
            <person name="Kasalicky V."/>
            <person name="Mehrshad M."/>
            <person name="Andrei S.-A."/>
            <person name="Salcher M."/>
            <person name="Kratochvilova H."/>
            <person name="Simek K."/>
            <person name="Ghai R."/>
        </authorList>
    </citation>
    <scope>NUCLEOTIDE SEQUENCE [LARGE SCALE GENOMIC DNA]</scope>
    <source>
        <strain evidence="9">II-D5</strain>
    </source>
</reference>
<dbReference type="HAMAP" id="MF_00692">
    <property type="entry name" value="SelO"/>
    <property type="match status" value="1"/>
</dbReference>
<evidence type="ECO:0000256" key="8">
    <source>
        <dbReference type="HAMAP-Rule" id="MF_00692"/>
    </source>
</evidence>
<feature type="binding site" evidence="8">
    <location>
        <position position="101"/>
    </location>
    <ligand>
        <name>ATP</name>
        <dbReference type="ChEBI" id="CHEBI:30616"/>
    </ligand>
</feature>
<feature type="binding site" evidence="8">
    <location>
        <position position="123"/>
    </location>
    <ligand>
        <name>ATP</name>
        <dbReference type="ChEBI" id="CHEBI:30616"/>
    </ligand>
</feature>
<evidence type="ECO:0000256" key="3">
    <source>
        <dbReference type="ARBA" id="ARBA00022695"/>
    </source>
</evidence>
<evidence type="ECO:0000256" key="1">
    <source>
        <dbReference type="ARBA" id="ARBA00009747"/>
    </source>
</evidence>
<feature type="binding site" evidence="8">
    <location>
        <position position="277"/>
    </location>
    <ligand>
        <name>ATP</name>
        <dbReference type="ChEBI" id="CHEBI:30616"/>
    </ligand>
</feature>
<dbReference type="RefSeq" id="WP_053176131.1">
    <property type="nucleotide sequence ID" value="NZ_LFYT02000002.1"/>
</dbReference>
<keyword evidence="6 8" id="KW-0067">ATP-binding</keyword>
<dbReference type="PANTHER" id="PTHR32057:SF14">
    <property type="entry name" value="PROTEIN ADENYLYLTRANSFERASE SELO, MITOCHONDRIAL"/>
    <property type="match status" value="1"/>
</dbReference>
<comment type="catalytic activity">
    <reaction evidence="8">
        <text>L-threonyl-[protein] + ATP = 3-O-(5'-adenylyl)-L-threonyl-[protein] + diphosphate</text>
        <dbReference type="Rhea" id="RHEA:54292"/>
        <dbReference type="Rhea" id="RHEA-COMP:11060"/>
        <dbReference type="Rhea" id="RHEA-COMP:13847"/>
        <dbReference type="ChEBI" id="CHEBI:30013"/>
        <dbReference type="ChEBI" id="CHEBI:30616"/>
        <dbReference type="ChEBI" id="CHEBI:33019"/>
        <dbReference type="ChEBI" id="CHEBI:138113"/>
        <dbReference type="EC" id="2.7.7.108"/>
    </reaction>
</comment>
<dbReference type="GO" id="GO:0030145">
    <property type="term" value="F:manganese ion binding"/>
    <property type="evidence" value="ECO:0007669"/>
    <property type="project" value="UniProtKB-UniRule"/>
</dbReference>
<dbReference type="Proteomes" id="UP000037507">
    <property type="component" value="Unassembled WGS sequence"/>
</dbReference>
<feature type="binding site" evidence="8">
    <location>
        <position position="277"/>
    </location>
    <ligand>
        <name>Mg(2+)</name>
        <dbReference type="ChEBI" id="CHEBI:18420"/>
    </ligand>
</feature>
<dbReference type="AlphaFoldDB" id="A0A2T7UHT7"/>
<gene>
    <name evidence="8" type="primary">ydiU</name>
    <name evidence="8" type="synonym">selO</name>
    <name evidence="9" type="ORF">H663_002025</name>
</gene>
<feature type="binding site" evidence="8">
    <location>
        <position position="135"/>
    </location>
    <ligand>
        <name>ATP</name>
        <dbReference type="ChEBI" id="CHEBI:30616"/>
    </ligand>
</feature>
<feature type="binding site" evidence="8">
    <location>
        <position position="104"/>
    </location>
    <ligand>
        <name>ATP</name>
        <dbReference type="ChEBI" id="CHEBI:30616"/>
    </ligand>
</feature>
<feature type="active site" description="Proton acceptor" evidence="8">
    <location>
        <position position="267"/>
    </location>
</feature>
<dbReference type="EC" id="2.7.7.-" evidence="8"/>
<dbReference type="STRING" id="1293045.H663_18445"/>
<keyword evidence="5 8" id="KW-0547">Nucleotide-binding</keyword>
<proteinExistence type="inferred from homology"/>
<dbReference type="PANTHER" id="PTHR32057">
    <property type="entry name" value="PROTEIN ADENYLYLTRANSFERASE SELO, MITOCHONDRIAL"/>
    <property type="match status" value="1"/>
</dbReference>
<evidence type="ECO:0000256" key="7">
    <source>
        <dbReference type="ARBA" id="ARBA00022842"/>
    </source>
</evidence>
<comment type="catalytic activity">
    <reaction evidence="8">
        <text>L-seryl-[protein] + UTP = O-(5'-uridylyl)-L-seryl-[protein] + diphosphate</text>
        <dbReference type="Rhea" id="RHEA:64604"/>
        <dbReference type="Rhea" id="RHEA-COMP:9863"/>
        <dbReference type="Rhea" id="RHEA-COMP:16635"/>
        <dbReference type="ChEBI" id="CHEBI:29999"/>
        <dbReference type="ChEBI" id="CHEBI:33019"/>
        <dbReference type="ChEBI" id="CHEBI:46398"/>
        <dbReference type="ChEBI" id="CHEBI:156051"/>
    </reaction>
</comment>
<evidence type="ECO:0000256" key="4">
    <source>
        <dbReference type="ARBA" id="ARBA00022723"/>
    </source>
</evidence>
<feature type="binding site" evidence="8">
    <location>
        <position position="268"/>
    </location>
    <ligand>
        <name>Mg(2+)</name>
        <dbReference type="ChEBI" id="CHEBI:18420"/>
    </ligand>
</feature>
<organism evidence="9 10">
    <name type="scientific">Limnohabitans planktonicus II-D5</name>
    <dbReference type="NCBI Taxonomy" id="1293045"/>
    <lineage>
        <taxon>Bacteria</taxon>
        <taxon>Pseudomonadati</taxon>
        <taxon>Pseudomonadota</taxon>
        <taxon>Betaproteobacteria</taxon>
        <taxon>Burkholderiales</taxon>
        <taxon>Comamonadaceae</taxon>
        <taxon>Limnohabitans</taxon>
    </lineage>
</organism>
<comment type="catalytic activity">
    <reaction evidence="8">
        <text>L-histidyl-[protein] + UTP = N(tele)-(5'-uridylyl)-L-histidyl-[protein] + diphosphate</text>
        <dbReference type="Rhea" id="RHEA:83891"/>
        <dbReference type="Rhea" id="RHEA-COMP:9745"/>
        <dbReference type="Rhea" id="RHEA-COMP:20239"/>
        <dbReference type="ChEBI" id="CHEBI:29979"/>
        <dbReference type="ChEBI" id="CHEBI:33019"/>
        <dbReference type="ChEBI" id="CHEBI:46398"/>
        <dbReference type="ChEBI" id="CHEBI:233474"/>
    </reaction>
</comment>
<comment type="catalytic activity">
    <reaction evidence="8">
        <text>L-tyrosyl-[protein] + UTP = O-(5'-uridylyl)-L-tyrosyl-[protein] + diphosphate</text>
        <dbReference type="Rhea" id="RHEA:83887"/>
        <dbReference type="Rhea" id="RHEA-COMP:10136"/>
        <dbReference type="Rhea" id="RHEA-COMP:20238"/>
        <dbReference type="ChEBI" id="CHEBI:33019"/>
        <dbReference type="ChEBI" id="CHEBI:46398"/>
        <dbReference type="ChEBI" id="CHEBI:46858"/>
        <dbReference type="ChEBI" id="CHEBI:90602"/>
    </reaction>
</comment>
<dbReference type="OrthoDB" id="9776281at2"/>
<accession>A0A2T7UHT7</accession>
<keyword evidence="10" id="KW-1185">Reference proteome</keyword>
<comment type="catalytic activity">
    <reaction evidence="8">
        <text>L-tyrosyl-[protein] + ATP = O-(5'-adenylyl)-L-tyrosyl-[protein] + diphosphate</text>
        <dbReference type="Rhea" id="RHEA:54288"/>
        <dbReference type="Rhea" id="RHEA-COMP:10136"/>
        <dbReference type="Rhea" id="RHEA-COMP:13846"/>
        <dbReference type="ChEBI" id="CHEBI:30616"/>
        <dbReference type="ChEBI" id="CHEBI:33019"/>
        <dbReference type="ChEBI" id="CHEBI:46858"/>
        <dbReference type="ChEBI" id="CHEBI:83624"/>
        <dbReference type="EC" id="2.7.7.108"/>
    </reaction>
</comment>